<keyword evidence="1" id="KW-0812">Transmembrane</keyword>
<protein>
    <recommendedName>
        <fullName evidence="4">Yip1 domain-containing protein</fullName>
    </recommendedName>
</protein>
<accession>A0A858RG08</accession>
<keyword evidence="3" id="KW-1185">Reference proteome</keyword>
<gene>
    <name evidence="2" type="ORF">HHL09_07540</name>
</gene>
<name>A0A858RG08_9BACT</name>
<keyword evidence="1" id="KW-0472">Membrane</keyword>
<feature type="transmembrane region" description="Helical" evidence="1">
    <location>
        <begin position="119"/>
        <end position="144"/>
    </location>
</feature>
<dbReference type="Proteomes" id="UP000501812">
    <property type="component" value="Chromosome"/>
</dbReference>
<reference evidence="2 3" key="1">
    <citation type="submission" date="2020-04" db="EMBL/GenBank/DDBJ databases">
        <title>Luteolibacter sp. G-1-1-1 isolated from soil.</title>
        <authorList>
            <person name="Dahal R.H."/>
        </authorList>
    </citation>
    <scope>NUCLEOTIDE SEQUENCE [LARGE SCALE GENOMIC DNA]</scope>
    <source>
        <strain evidence="2 3">G-1-1-1</strain>
    </source>
</reference>
<evidence type="ECO:0000256" key="1">
    <source>
        <dbReference type="SAM" id="Phobius"/>
    </source>
</evidence>
<evidence type="ECO:0000313" key="3">
    <source>
        <dbReference type="Proteomes" id="UP000501812"/>
    </source>
</evidence>
<evidence type="ECO:0008006" key="4">
    <source>
        <dbReference type="Google" id="ProtNLM"/>
    </source>
</evidence>
<keyword evidence="1" id="KW-1133">Transmembrane helix</keyword>
<dbReference type="EMBL" id="CP051774">
    <property type="protein sequence ID" value="QJE95645.1"/>
    <property type="molecule type" value="Genomic_DNA"/>
</dbReference>
<feature type="transmembrane region" description="Helical" evidence="1">
    <location>
        <begin position="186"/>
        <end position="206"/>
    </location>
</feature>
<evidence type="ECO:0000313" key="2">
    <source>
        <dbReference type="EMBL" id="QJE95645.1"/>
    </source>
</evidence>
<proteinExistence type="predicted"/>
<dbReference type="RefSeq" id="WP_169453958.1">
    <property type="nucleotide sequence ID" value="NZ_CP051774.1"/>
</dbReference>
<dbReference type="AlphaFoldDB" id="A0A858RG08"/>
<feature type="transmembrane region" description="Helical" evidence="1">
    <location>
        <begin position="88"/>
        <end position="107"/>
    </location>
</feature>
<feature type="transmembrane region" description="Helical" evidence="1">
    <location>
        <begin position="54"/>
        <end position="76"/>
    </location>
</feature>
<sequence length="250" mass="26757">MNTDIPQPPPYYSPQPHAEPPLPDKLGMRSLFEALLRSPKALIQRLASPGHGALLPFLLLAIVSMIIFGLVLGTFAMHEQIWAAPLKITAGLLISGLICFPSLYIFSCLAGSRAGASQLAATLAGMLALSGLLLLGFAPAVWIFTQATDGYGFMGFIALATWFIAVAFGFRFLGSAIASTGANSKIPLVVWSCIFLVVTLQMTTSLRPIIGRSNRFLTNEKLFFVQHWITSSSESLPAPTASETSSQPGE</sequence>
<feature type="transmembrane region" description="Helical" evidence="1">
    <location>
        <begin position="151"/>
        <end position="174"/>
    </location>
</feature>
<dbReference type="KEGG" id="luo:HHL09_07540"/>
<organism evidence="2 3">
    <name type="scientific">Luteolibacter luteus</name>
    <dbReference type="NCBI Taxonomy" id="2728835"/>
    <lineage>
        <taxon>Bacteria</taxon>
        <taxon>Pseudomonadati</taxon>
        <taxon>Verrucomicrobiota</taxon>
        <taxon>Verrucomicrobiia</taxon>
        <taxon>Verrucomicrobiales</taxon>
        <taxon>Verrucomicrobiaceae</taxon>
        <taxon>Luteolibacter</taxon>
    </lineage>
</organism>